<evidence type="ECO:0000313" key="1">
    <source>
        <dbReference type="EMBL" id="MEC6052712.1"/>
    </source>
</evidence>
<reference evidence="1" key="1">
    <citation type="journal article" date="2023" name="Nat. Commun.">
        <title>Genomic dissection of endemic carbapenem resistance reveals metallo-beta-lactamase dissemination through clonal, plasmid and integron transfer.</title>
        <authorList>
            <person name="Macesic N."/>
            <person name="Hawkey J."/>
            <person name="Vezina B."/>
            <person name="Wisniewski J.A."/>
            <person name="Cottingham H."/>
            <person name="Blakeway L.V."/>
            <person name="Harshegyi T."/>
            <person name="Pragastis K."/>
            <person name="Badoordeen G.Z."/>
            <person name="Dennison A."/>
            <person name="Spelman D.W."/>
            <person name="Jenney A.W.J."/>
            <person name="Peleg A.Y."/>
        </authorList>
    </citation>
    <scope>NUCLEOTIDE SEQUENCE</scope>
    <source>
        <strain evidence="1">CPO078</strain>
    </source>
</reference>
<evidence type="ECO:0008006" key="3">
    <source>
        <dbReference type="Google" id="ProtNLM"/>
    </source>
</evidence>
<dbReference type="SUPFAM" id="SSF52266">
    <property type="entry name" value="SGNH hydrolase"/>
    <property type="match status" value="1"/>
</dbReference>
<sequence>MTQYNTGNAVPSSDMPDAWDNNATIDIFVNSPDLSVTTRTGIERDTMAGIQQKSADQREQIATDGAAVVEETRQNLIPLSRQYMTLDAAQSDIVNIPVGSTTYYRSPDDSALAVEVINNAGTLQPTGRKMPSQAAVAANTSVITGLDLDRVDVSPASLGTGQYYQISTGTIATTTDTNWSACAPVTVAGYSRLILSGSFLYRAAVAPVLFIDSAGTVISVQSLGIPMSSDNVWSSRAEVQVDIPAAAVSALISTYAEPAVAVYAAAQAFRESGVALSASKTKKRVLNWIANTYMNISTGALTSSSDTFAAARVPVAPGDVFTLSCSLKGAPNQIRLIGFFDSNETLIGTFYPGTGSGTVSTINNLTFRVPKNAASMVITAYSPNSATVLLQASVFDRAALDIQTAADTAGALAKSSVLPYYSGRYWKNTNGALTVVADPQFCAFYPVQVNAGDVYRIKSNLLTGNPSLVSMVVFKGASGELIGSAQPAPGSGTFAAADITLTVPAGAVLMLLTAYSPYIDIAFQGSAVEKIASSVAGLAATFSQQLSIGFTKGSYWHPTSGALTSTTDLNWRAFDAIPVNAGESYRVIASEFSGSIYAVVFKNAGGDVVSKSQLGPGGSAIVAVDVPVTVPAGATLMCVTAYTDNVTVTKNINYKADLRKEIIQRDFESGLRLLSPKGLDGYYWHQNTGVRTLITSDWAYFSVDPIAVSPGEVYRIICAEFSGNPNNVYLALFKDTSGAIVGRSYAGPGSGVLQSVDTNVTVPANAATMCITGHSRNLQVVKSGGMISKLPGNTQAANTSPLDYWKGKKIVWLGTSIPAGSGTNSYPYMLAQRLGANIVNQSVGSSPIRGGLDSFVTTDDPYGWTGSSYTRVTRALSHSVDIKQSFIDNYDSKWKALVTGGPASLSDTDKANILSYSYANRLSGNLDSDLFVIDHGINDYLWIQERGGDVASLLTPAVDTRNINTFYGGMNVVIDYILSQNPRARILIVGFYENNLRPQVSQIQLKSAQLWEYQIVKLWERTGWSQQVLTGSDGAGKTLTQYWMPDNLHPHSDTTGKANTLLANILEMEIRSVR</sequence>
<dbReference type="Proteomes" id="UP001175817">
    <property type="component" value="Unassembled WGS sequence"/>
</dbReference>
<comment type="caution">
    <text evidence="1">The sequence shown here is derived from an EMBL/GenBank/DDBJ whole genome shotgun (WGS) entry which is preliminary data.</text>
</comment>
<dbReference type="GO" id="GO:0016788">
    <property type="term" value="F:hydrolase activity, acting on ester bonds"/>
    <property type="evidence" value="ECO:0007669"/>
    <property type="project" value="UniProtKB-ARBA"/>
</dbReference>
<evidence type="ECO:0000313" key="2">
    <source>
        <dbReference type="Proteomes" id="UP001175817"/>
    </source>
</evidence>
<organism evidence="1 2">
    <name type="scientific">Klebsiella michiganensis</name>
    <dbReference type="NCBI Taxonomy" id="1134687"/>
    <lineage>
        <taxon>Bacteria</taxon>
        <taxon>Pseudomonadati</taxon>
        <taxon>Pseudomonadota</taxon>
        <taxon>Gammaproteobacteria</taxon>
        <taxon>Enterobacterales</taxon>
        <taxon>Enterobacteriaceae</taxon>
        <taxon>Klebsiella/Raoultella group</taxon>
        <taxon>Klebsiella</taxon>
    </lineage>
</organism>
<dbReference type="RefSeq" id="WP_224395045.1">
    <property type="nucleotide sequence ID" value="NZ_CP089407.1"/>
</dbReference>
<dbReference type="EMBL" id="JARTTH020000001">
    <property type="protein sequence ID" value="MEC6052712.1"/>
    <property type="molecule type" value="Genomic_DNA"/>
</dbReference>
<dbReference type="AlphaFoldDB" id="A0AB35WED7"/>
<protein>
    <recommendedName>
        <fullName evidence="3">SGNH/GDSL hydrolase family protein</fullName>
    </recommendedName>
</protein>
<name>A0AB35WED7_9ENTR</name>
<reference evidence="1" key="2">
    <citation type="submission" date="2024-01" db="EMBL/GenBank/DDBJ databases">
        <authorList>
            <person name="Macesic N."/>
        </authorList>
    </citation>
    <scope>NUCLEOTIDE SEQUENCE</scope>
    <source>
        <strain evidence="1">CPO078</strain>
    </source>
</reference>
<dbReference type="Gene3D" id="3.40.50.1110">
    <property type="entry name" value="SGNH hydrolase"/>
    <property type="match status" value="1"/>
</dbReference>
<gene>
    <name evidence="1" type="ORF">QAB24_019630</name>
</gene>
<proteinExistence type="predicted"/>
<accession>A0AB35WED7</accession>
<dbReference type="InterPro" id="IPR036514">
    <property type="entry name" value="SGNH_hydro_sf"/>
</dbReference>